<dbReference type="Pfam" id="PF22920">
    <property type="entry name" value="UvrC_RNaseH"/>
    <property type="match status" value="1"/>
</dbReference>
<dbReference type="InterPro" id="IPR036876">
    <property type="entry name" value="UVR_dom_sf"/>
</dbReference>
<keyword evidence="6 7" id="KW-0742">SOS response</keyword>
<keyword evidence="1 7" id="KW-0963">Cytoplasm</keyword>
<comment type="function">
    <text evidence="7">The UvrABC repair system catalyzes the recognition and processing of DNA lesions. UvrC both incises the 5' and 3' sides of the lesion. The N-terminal half is responsible for the 3' incision and the C-terminal half is responsible for the 5' incision.</text>
</comment>
<dbReference type="Gene3D" id="3.40.1440.10">
    <property type="entry name" value="GIY-YIG endonuclease"/>
    <property type="match status" value="1"/>
</dbReference>
<evidence type="ECO:0000313" key="11">
    <source>
        <dbReference type="EMBL" id="TQV76720.1"/>
    </source>
</evidence>
<dbReference type="SUPFAM" id="SSF82771">
    <property type="entry name" value="GIY-YIG endonuclease"/>
    <property type="match status" value="1"/>
</dbReference>
<dbReference type="Pfam" id="PF14520">
    <property type="entry name" value="HHH_5"/>
    <property type="match status" value="1"/>
</dbReference>
<gene>
    <name evidence="7 11" type="primary">uvrC</name>
    <name evidence="11" type="ORF">FLL45_01810</name>
</gene>
<feature type="domain" description="GIY-YIG" evidence="9">
    <location>
        <begin position="17"/>
        <end position="95"/>
    </location>
</feature>
<evidence type="ECO:0000256" key="5">
    <source>
        <dbReference type="ARBA" id="ARBA00023204"/>
    </source>
</evidence>
<dbReference type="SMART" id="SM00465">
    <property type="entry name" value="GIYc"/>
    <property type="match status" value="1"/>
</dbReference>
<dbReference type="InterPro" id="IPR010994">
    <property type="entry name" value="RuvA_2-like"/>
</dbReference>
<evidence type="ECO:0000256" key="6">
    <source>
        <dbReference type="ARBA" id="ARBA00023236"/>
    </source>
</evidence>
<evidence type="ECO:0000256" key="4">
    <source>
        <dbReference type="ARBA" id="ARBA00022881"/>
    </source>
</evidence>
<dbReference type="CDD" id="cd10434">
    <property type="entry name" value="GIY-YIG_UvrC_Cho"/>
    <property type="match status" value="1"/>
</dbReference>
<evidence type="ECO:0000256" key="3">
    <source>
        <dbReference type="ARBA" id="ARBA00022769"/>
    </source>
</evidence>
<evidence type="ECO:0000256" key="2">
    <source>
        <dbReference type="ARBA" id="ARBA00022763"/>
    </source>
</evidence>
<feature type="domain" description="UVR" evidence="8">
    <location>
        <begin position="204"/>
        <end position="239"/>
    </location>
</feature>
<keyword evidence="5 7" id="KW-0234">DNA repair</keyword>
<dbReference type="Pfam" id="PF01541">
    <property type="entry name" value="GIY-YIG"/>
    <property type="match status" value="1"/>
</dbReference>
<evidence type="ECO:0000313" key="12">
    <source>
        <dbReference type="Proteomes" id="UP000317839"/>
    </source>
</evidence>
<sequence length="606" mass="69450">MSSSKFDHKSFLTNLTQRPGIYQMLNETQEIIYVGKAKNLKKRVSSYFQKQDHSPKTRAMVAQIRDIQTVITDSENEALILENQFIKKYRPRYNVIFRDDKTYPYIFLSNEAFPRLSIHRGRQTRKGNYFGPFTGSTAARYSISMMQKLFLIRQCENSVFKYRTRPCLQYQIKRCSGSCVGIISQEEYAKDVELVRLFYQGKNDSVIKVLNERMMKASEALEFEKAAQIRDQIIQLRRVLEKQAVQGSDSDVDIIAAGIKEKTGAIFMLNIRNGMVQGSRNFFPKVPKDTSAEEILESFISHFYTAPQNELPSEIVTSHELREAKAIAEQLSEMRESKVRLAHKVKTSRAGWLAMAKRNLNEMIIAKLASKNHTQKRMQSLMDELGLDRLPLRMECFDISHFQGEQTVASCVVFDQGQAKKSDYRRFNIKDVKEGDDYAAIQQAVRRRFERLVREEARLPDLLIIDGGKGQLNQAQKVLEDLDLAQEITLISVAKGTERKAGMEQIFFPSEAIARRLEEDSLGLHLIQAIRDEAHRFAITGHRGKRDKQRRTSVLEGIPGVGAKRRRAIIQHFGGIQEVLRAGVNDLKQVDGISESLAQTIYDQLH</sequence>
<dbReference type="FunFam" id="3.40.1440.10:FF:000001">
    <property type="entry name" value="UvrABC system protein C"/>
    <property type="match status" value="1"/>
</dbReference>
<dbReference type="AlphaFoldDB" id="A0A545THL7"/>
<dbReference type="HAMAP" id="MF_00203">
    <property type="entry name" value="UvrC"/>
    <property type="match status" value="1"/>
</dbReference>
<dbReference type="EMBL" id="VIKR01000001">
    <property type="protein sequence ID" value="TQV76720.1"/>
    <property type="molecule type" value="Genomic_DNA"/>
</dbReference>
<dbReference type="Proteomes" id="UP000317839">
    <property type="component" value="Unassembled WGS sequence"/>
</dbReference>
<dbReference type="PROSITE" id="PS50164">
    <property type="entry name" value="GIY_YIG"/>
    <property type="match status" value="1"/>
</dbReference>
<evidence type="ECO:0000259" key="9">
    <source>
        <dbReference type="PROSITE" id="PS50164"/>
    </source>
</evidence>
<organism evidence="11 12">
    <name type="scientific">Aliikangiella marina</name>
    <dbReference type="NCBI Taxonomy" id="1712262"/>
    <lineage>
        <taxon>Bacteria</taxon>
        <taxon>Pseudomonadati</taxon>
        <taxon>Pseudomonadota</taxon>
        <taxon>Gammaproteobacteria</taxon>
        <taxon>Oceanospirillales</taxon>
        <taxon>Pleioneaceae</taxon>
        <taxon>Aliikangiella</taxon>
    </lineage>
</organism>
<dbReference type="GO" id="GO:0006289">
    <property type="term" value="P:nucleotide-excision repair"/>
    <property type="evidence" value="ECO:0007669"/>
    <property type="project" value="UniProtKB-UniRule"/>
</dbReference>
<dbReference type="Pfam" id="PF08459">
    <property type="entry name" value="UvrC_RNaseH_dom"/>
    <property type="match status" value="1"/>
</dbReference>
<dbReference type="PANTHER" id="PTHR30562">
    <property type="entry name" value="UVRC/OXIDOREDUCTASE"/>
    <property type="match status" value="1"/>
</dbReference>
<dbReference type="GO" id="GO:0005737">
    <property type="term" value="C:cytoplasm"/>
    <property type="evidence" value="ECO:0007669"/>
    <property type="project" value="UniProtKB-SubCell"/>
</dbReference>
<feature type="domain" description="UvrC family homology region profile" evidence="10">
    <location>
        <begin position="254"/>
        <end position="479"/>
    </location>
</feature>
<comment type="caution">
    <text evidence="11">The sequence shown here is derived from an EMBL/GenBank/DDBJ whole genome shotgun (WGS) entry which is preliminary data.</text>
</comment>
<dbReference type="InterPro" id="IPR003583">
    <property type="entry name" value="Hlx-hairpin-Hlx_DNA-bd_motif"/>
</dbReference>
<keyword evidence="3 7" id="KW-0228">DNA excision</keyword>
<dbReference type="InterPro" id="IPR035901">
    <property type="entry name" value="GIY-YIG_endonuc_sf"/>
</dbReference>
<proteinExistence type="inferred from homology"/>
<keyword evidence="4 7" id="KW-0267">Excision nuclease</keyword>
<dbReference type="GO" id="GO:0009381">
    <property type="term" value="F:excinuclease ABC activity"/>
    <property type="evidence" value="ECO:0007669"/>
    <property type="project" value="UniProtKB-UniRule"/>
</dbReference>
<protein>
    <recommendedName>
        <fullName evidence="7">UvrABC system protein C</fullName>
        <shortName evidence="7">Protein UvrC</shortName>
    </recommendedName>
    <alternativeName>
        <fullName evidence="7">Excinuclease ABC subunit C</fullName>
    </alternativeName>
</protein>
<dbReference type="InterPro" id="IPR050066">
    <property type="entry name" value="UvrABC_protein_C"/>
</dbReference>
<dbReference type="SUPFAM" id="SSF47781">
    <property type="entry name" value="RuvA domain 2-like"/>
    <property type="match status" value="1"/>
</dbReference>
<dbReference type="GO" id="GO:0009380">
    <property type="term" value="C:excinuclease repair complex"/>
    <property type="evidence" value="ECO:0007669"/>
    <property type="project" value="InterPro"/>
</dbReference>
<accession>A0A545THL7</accession>
<comment type="similarity">
    <text evidence="7">Belongs to the UvrC family.</text>
</comment>
<evidence type="ECO:0000256" key="7">
    <source>
        <dbReference type="HAMAP-Rule" id="MF_00203"/>
    </source>
</evidence>
<dbReference type="PROSITE" id="PS50165">
    <property type="entry name" value="UVRC"/>
    <property type="match status" value="1"/>
</dbReference>
<dbReference type="NCBIfam" id="TIGR00194">
    <property type="entry name" value="uvrC"/>
    <property type="match status" value="1"/>
</dbReference>
<dbReference type="FunFam" id="3.30.420.340:FF:000001">
    <property type="entry name" value="UvrABC system protein C"/>
    <property type="match status" value="1"/>
</dbReference>
<name>A0A545THL7_9GAMM</name>
<dbReference type="Gene3D" id="1.10.150.20">
    <property type="entry name" value="5' to 3' exonuclease, C-terminal subdomain"/>
    <property type="match status" value="1"/>
</dbReference>
<dbReference type="Pfam" id="PF02151">
    <property type="entry name" value="UVR"/>
    <property type="match status" value="1"/>
</dbReference>
<dbReference type="InterPro" id="IPR004791">
    <property type="entry name" value="UvrC"/>
</dbReference>
<dbReference type="GO" id="GO:0003677">
    <property type="term" value="F:DNA binding"/>
    <property type="evidence" value="ECO:0007669"/>
    <property type="project" value="UniProtKB-UniRule"/>
</dbReference>
<dbReference type="InterPro" id="IPR047296">
    <property type="entry name" value="GIY-YIG_UvrC_Cho"/>
</dbReference>
<dbReference type="NCBIfam" id="NF001824">
    <property type="entry name" value="PRK00558.1-5"/>
    <property type="match status" value="1"/>
</dbReference>
<comment type="subunit">
    <text evidence="7">Interacts with UvrB in an incision complex.</text>
</comment>
<dbReference type="Gene3D" id="4.10.860.10">
    <property type="entry name" value="UVR domain"/>
    <property type="match status" value="1"/>
</dbReference>
<evidence type="ECO:0000259" key="8">
    <source>
        <dbReference type="PROSITE" id="PS50151"/>
    </source>
</evidence>
<dbReference type="GO" id="GO:0009432">
    <property type="term" value="P:SOS response"/>
    <property type="evidence" value="ECO:0007669"/>
    <property type="project" value="UniProtKB-UniRule"/>
</dbReference>
<dbReference type="PANTHER" id="PTHR30562:SF1">
    <property type="entry name" value="UVRABC SYSTEM PROTEIN C"/>
    <property type="match status" value="1"/>
</dbReference>
<dbReference type="RefSeq" id="WP_142888080.1">
    <property type="nucleotide sequence ID" value="NZ_VIKR01000001.1"/>
</dbReference>
<keyword evidence="2 7" id="KW-0227">DNA damage</keyword>
<comment type="subcellular location">
    <subcellularLocation>
        <location evidence="7">Cytoplasm</location>
    </subcellularLocation>
</comment>
<keyword evidence="12" id="KW-1185">Reference proteome</keyword>
<evidence type="ECO:0000259" key="10">
    <source>
        <dbReference type="PROSITE" id="PS50165"/>
    </source>
</evidence>
<dbReference type="SUPFAM" id="SSF46600">
    <property type="entry name" value="C-terminal UvrC-binding domain of UvrB"/>
    <property type="match status" value="1"/>
</dbReference>
<dbReference type="InterPro" id="IPR001943">
    <property type="entry name" value="UVR_dom"/>
</dbReference>
<dbReference type="InterPro" id="IPR001162">
    <property type="entry name" value="UvrC_RNase_H_dom"/>
</dbReference>
<dbReference type="OrthoDB" id="9804933at2"/>
<evidence type="ECO:0000256" key="1">
    <source>
        <dbReference type="ARBA" id="ARBA00022490"/>
    </source>
</evidence>
<reference evidence="11 12" key="1">
    <citation type="submission" date="2019-06" db="EMBL/GenBank/DDBJ databases">
        <title>Draft genome of Aliikangiella marina GYP-15.</title>
        <authorList>
            <person name="Wang G."/>
        </authorList>
    </citation>
    <scope>NUCLEOTIDE SEQUENCE [LARGE SCALE GENOMIC DNA]</scope>
    <source>
        <strain evidence="11 12">GYP-15</strain>
    </source>
</reference>
<dbReference type="PROSITE" id="PS50151">
    <property type="entry name" value="UVR"/>
    <property type="match status" value="1"/>
</dbReference>
<dbReference type="InterPro" id="IPR038476">
    <property type="entry name" value="UvrC_RNase_H_dom_sf"/>
</dbReference>
<dbReference type="Gene3D" id="3.30.420.340">
    <property type="entry name" value="UvrC, RNAse H endonuclease domain"/>
    <property type="match status" value="1"/>
</dbReference>
<keyword evidence="11" id="KW-0378">Hydrolase</keyword>
<dbReference type="InterPro" id="IPR000305">
    <property type="entry name" value="GIY-YIG_endonuc"/>
</dbReference>
<dbReference type="SMART" id="SM00278">
    <property type="entry name" value="HhH1"/>
    <property type="match status" value="2"/>
</dbReference>